<dbReference type="InterPro" id="IPR043425">
    <property type="entry name" value="NusG-like"/>
</dbReference>
<dbReference type="CDD" id="cd06091">
    <property type="entry name" value="KOW_NusG"/>
    <property type="match status" value="1"/>
</dbReference>
<proteinExistence type="predicted"/>
<dbReference type="SUPFAM" id="SSF50104">
    <property type="entry name" value="Translation proteins SH3-like domain"/>
    <property type="match status" value="1"/>
</dbReference>
<sequence>MYVIQVTGGLESRVRTLVMRLLGDLVGECFIPRREVKRRVDGEWVSVTELLFPGYLFITTDDVLGVSDRLRAVPQFTRLLGKNDERITPLSPEEVSWLNALLEPVSKTVEMSVGVIEGDRVIVTDGPLVGHEGLISKINRYKRVVYLDMRMFGRTKTIKVGLEIVRKSD</sequence>
<dbReference type="InterPro" id="IPR006645">
    <property type="entry name" value="NGN-like_dom"/>
</dbReference>
<evidence type="ECO:0000313" key="6">
    <source>
        <dbReference type="Proteomes" id="UP000712527"/>
    </source>
</evidence>
<dbReference type="InterPro" id="IPR014722">
    <property type="entry name" value="Rib_uL2_dom2"/>
</dbReference>
<dbReference type="SMART" id="SM00738">
    <property type="entry name" value="NGN"/>
    <property type="match status" value="1"/>
</dbReference>
<evidence type="ECO:0000256" key="1">
    <source>
        <dbReference type="ARBA" id="ARBA00022814"/>
    </source>
</evidence>
<dbReference type="SUPFAM" id="SSF82679">
    <property type="entry name" value="N-utilization substance G protein NusG, N-terminal domain"/>
    <property type="match status" value="1"/>
</dbReference>
<dbReference type="InterPro" id="IPR008991">
    <property type="entry name" value="Translation_prot_SH3-like_sf"/>
</dbReference>
<feature type="domain" description="NusG-like N-terminal" evidence="4">
    <location>
        <begin position="2"/>
        <end position="105"/>
    </location>
</feature>
<dbReference type="InterPro" id="IPR005824">
    <property type="entry name" value="KOW"/>
</dbReference>
<dbReference type="PANTHER" id="PTHR30265">
    <property type="entry name" value="RHO-INTERACTING TRANSCRIPTION TERMINATION FACTOR NUSG"/>
    <property type="match status" value="1"/>
</dbReference>
<dbReference type="Pfam" id="PF00467">
    <property type="entry name" value="KOW"/>
    <property type="match status" value="1"/>
</dbReference>
<dbReference type="Gene3D" id="3.30.70.940">
    <property type="entry name" value="NusG, N-terminal domain"/>
    <property type="match status" value="1"/>
</dbReference>
<dbReference type="NCBIfam" id="NF033641">
    <property type="entry name" value="antiterm_LoaP"/>
    <property type="match status" value="1"/>
</dbReference>
<keyword evidence="6" id="KW-1185">Reference proteome</keyword>
<evidence type="ECO:0000259" key="4">
    <source>
        <dbReference type="SMART" id="SM00738"/>
    </source>
</evidence>
<evidence type="ECO:0000256" key="3">
    <source>
        <dbReference type="ARBA" id="ARBA00023163"/>
    </source>
</evidence>
<dbReference type="InterPro" id="IPR036735">
    <property type="entry name" value="NGN_dom_sf"/>
</dbReference>
<comment type="caution">
    <text evidence="5">The sequence shown here is derived from an EMBL/GenBank/DDBJ whole genome shotgun (WGS) entry which is preliminary data.</text>
</comment>
<protein>
    <submittedName>
        <fullName evidence="5">Antiterminator LoaP</fullName>
    </submittedName>
</protein>
<name>A0ABS2F304_9ACTN</name>
<evidence type="ECO:0000313" key="5">
    <source>
        <dbReference type="EMBL" id="MBM6774927.1"/>
    </source>
</evidence>
<dbReference type="Proteomes" id="UP000712527">
    <property type="component" value="Unassembled WGS sequence"/>
</dbReference>
<accession>A0ABS2F304</accession>
<dbReference type="Gene3D" id="2.30.30.30">
    <property type="match status" value="1"/>
</dbReference>
<keyword evidence="2" id="KW-0805">Transcription regulation</keyword>
<dbReference type="PANTHER" id="PTHR30265:SF4">
    <property type="entry name" value="KOW MOTIF FAMILY PROTEIN, EXPRESSED"/>
    <property type="match status" value="1"/>
</dbReference>
<dbReference type="Pfam" id="PF02357">
    <property type="entry name" value="NusG"/>
    <property type="match status" value="1"/>
</dbReference>
<dbReference type="InterPro" id="IPR047663">
    <property type="entry name" value="Transcription_antiterm_LoaP"/>
</dbReference>
<reference evidence="5 6" key="1">
    <citation type="journal article" date="2021" name="Sci. Rep.">
        <title>The distribution of antibiotic resistance genes in chicken gut microbiota commensals.</title>
        <authorList>
            <person name="Juricova H."/>
            <person name="Matiasovicova J."/>
            <person name="Kubasova T."/>
            <person name="Cejkova D."/>
            <person name="Rychlik I."/>
        </authorList>
    </citation>
    <scope>NUCLEOTIDE SEQUENCE [LARGE SCALE GENOMIC DNA]</scope>
    <source>
        <strain evidence="5 6">An794</strain>
    </source>
</reference>
<keyword evidence="3" id="KW-0804">Transcription</keyword>
<organism evidence="5 6">
    <name type="scientific">Olsenella profusa</name>
    <dbReference type="NCBI Taxonomy" id="138595"/>
    <lineage>
        <taxon>Bacteria</taxon>
        <taxon>Bacillati</taxon>
        <taxon>Actinomycetota</taxon>
        <taxon>Coriobacteriia</taxon>
        <taxon>Coriobacteriales</taxon>
        <taxon>Atopobiaceae</taxon>
        <taxon>Olsenella</taxon>
    </lineage>
</organism>
<keyword evidence="1" id="KW-0889">Transcription antitermination</keyword>
<dbReference type="EMBL" id="JACSNQ010000008">
    <property type="protein sequence ID" value="MBM6774927.1"/>
    <property type="molecule type" value="Genomic_DNA"/>
</dbReference>
<gene>
    <name evidence="5" type="primary">loaP</name>
    <name evidence="5" type="ORF">H9X80_05155</name>
</gene>
<evidence type="ECO:0000256" key="2">
    <source>
        <dbReference type="ARBA" id="ARBA00023015"/>
    </source>
</evidence>